<dbReference type="EMBL" id="MAVT02000483">
    <property type="protein sequence ID" value="POS75473.1"/>
    <property type="molecule type" value="Genomic_DNA"/>
</dbReference>
<evidence type="ECO:0000313" key="2">
    <source>
        <dbReference type="Proteomes" id="UP000094444"/>
    </source>
</evidence>
<comment type="caution">
    <text evidence="1">The sequence shown here is derived from an EMBL/GenBank/DDBJ whole genome shotgun (WGS) entry which is preliminary data.</text>
</comment>
<dbReference type="InParanoid" id="A0A2P5HZ05"/>
<accession>A0A2P5HZ05</accession>
<proteinExistence type="predicted"/>
<reference evidence="1" key="1">
    <citation type="submission" date="2017-09" db="EMBL/GenBank/DDBJ databases">
        <title>Polyketide synthases of a Diaporthe helianthi virulent isolate.</title>
        <authorList>
            <person name="Baroncelli R."/>
        </authorList>
    </citation>
    <scope>NUCLEOTIDE SEQUENCE [LARGE SCALE GENOMIC DNA]</scope>
    <source>
        <strain evidence="1">7/96</strain>
    </source>
</reference>
<name>A0A2P5HZ05_DIAHE</name>
<organism evidence="1 2">
    <name type="scientific">Diaporthe helianthi</name>
    <dbReference type="NCBI Taxonomy" id="158607"/>
    <lineage>
        <taxon>Eukaryota</taxon>
        <taxon>Fungi</taxon>
        <taxon>Dikarya</taxon>
        <taxon>Ascomycota</taxon>
        <taxon>Pezizomycotina</taxon>
        <taxon>Sordariomycetes</taxon>
        <taxon>Sordariomycetidae</taxon>
        <taxon>Diaporthales</taxon>
        <taxon>Diaporthaceae</taxon>
        <taxon>Diaporthe</taxon>
    </lineage>
</organism>
<protein>
    <submittedName>
        <fullName evidence="1">Uncharacterized protein</fullName>
    </submittedName>
</protein>
<keyword evidence="2" id="KW-1185">Reference proteome</keyword>
<gene>
    <name evidence="1" type="ORF">DHEL01_v206136</name>
</gene>
<dbReference type="AlphaFoldDB" id="A0A2P5HZ05"/>
<dbReference type="Proteomes" id="UP000094444">
    <property type="component" value="Unassembled WGS sequence"/>
</dbReference>
<sequence>MRIIDAMRDMAELQLDKIEISQDAELTGLFVAPHLLGNYVNNGIGLLPKVYKDERIVTHTMVWPSQEDFKTGLDLD</sequence>
<evidence type="ECO:0000313" key="1">
    <source>
        <dbReference type="EMBL" id="POS75473.1"/>
    </source>
</evidence>